<dbReference type="Gene3D" id="1.10.510.10">
    <property type="entry name" value="Transferase(Phosphotransferase) domain 1"/>
    <property type="match status" value="1"/>
</dbReference>
<evidence type="ECO:0000256" key="3">
    <source>
        <dbReference type="SAM" id="Coils"/>
    </source>
</evidence>
<reference evidence="7 8" key="1">
    <citation type="journal article" date="2019" name="Int. J. Syst. Evol. Microbiol.">
        <title>Methanofervidicoccus abyssi gen. nov., sp. nov., a hydrogenotrophic methanogen, isolated from a hydrothermal vent chimney in the Mid-Cayman Spreading Center, the Caribbean Sea.</title>
        <authorList>
            <person name="Sakai S."/>
            <person name="Takaki Y."/>
            <person name="Miyazaki M."/>
            <person name="Ogawara M."/>
            <person name="Yanagawa K."/>
            <person name="Miyazaki J."/>
            <person name="Takai K."/>
        </authorList>
    </citation>
    <scope>NUCLEOTIDE SEQUENCE [LARGE SCALE GENOMIC DNA]</scope>
    <source>
        <strain evidence="7 8">HHB</strain>
    </source>
</reference>
<dbReference type="EMBL" id="BFAX01000002">
    <property type="protein sequence ID" value="GBF36135.1"/>
    <property type="molecule type" value="Genomic_DNA"/>
</dbReference>
<comment type="caution">
    <text evidence="7">The sequence shown here is derived from an EMBL/GenBank/DDBJ whole genome shotgun (WGS) entry which is preliminary data.</text>
</comment>
<dbReference type="PROSITE" id="PS00108">
    <property type="entry name" value="PROTEIN_KINASE_ST"/>
    <property type="match status" value="1"/>
</dbReference>
<dbReference type="OrthoDB" id="41005at2157"/>
<dbReference type="InterPro" id="IPR045269">
    <property type="entry name" value="Atg1-like"/>
</dbReference>
<keyword evidence="2" id="KW-0067">ATP-binding</keyword>
<dbReference type="InterPro" id="IPR000719">
    <property type="entry name" value="Prot_kinase_dom"/>
</dbReference>
<evidence type="ECO:0000256" key="4">
    <source>
        <dbReference type="SAM" id="MobiDB-lite"/>
    </source>
</evidence>
<evidence type="ECO:0000256" key="1">
    <source>
        <dbReference type="ARBA" id="ARBA00022741"/>
    </source>
</evidence>
<keyword evidence="1" id="KW-0547">Nucleotide-binding</keyword>
<evidence type="ECO:0000313" key="7">
    <source>
        <dbReference type="EMBL" id="GBF36135.1"/>
    </source>
</evidence>
<dbReference type="PANTHER" id="PTHR24348">
    <property type="entry name" value="SERINE/THREONINE-PROTEIN KINASE UNC-51-RELATED"/>
    <property type="match status" value="1"/>
</dbReference>
<gene>
    <name evidence="7" type="ORF">MHHB_P0360</name>
</gene>
<dbReference type="InterPro" id="IPR015943">
    <property type="entry name" value="WD40/YVTN_repeat-like_dom_sf"/>
</dbReference>
<dbReference type="InterPro" id="IPR011047">
    <property type="entry name" value="Quinoprotein_ADH-like_sf"/>
</dbReference>
<dbReference type="GO" id="GO:0005737">
    <property type="term" value="C:cytoplasm"/>
    <property type="evidence" value="ECO:0007669"/>
    <property type="project" value="TreeGrafter"/>
</dbReference>
<evidence type="ECO:0000259" key="6">
    <source>
        <dbReference type="PROSITE" id="PS50927"/>
    </source>
</evidence>
<dbReference type="Pfam" id="PF00400">
    <property type="entry name" value="WD40"/>
    <property type="match status" value="2"/>
</dbReference>
<dbReference type="SUPFAM" id="SSF56112">
    <property type="entry name" value="Protein kinase-like (PK-like)"/>
    <property type="match status" value="1"/>
</dbReference>
<dbReference type="CDD" id="cd14014">
    <property type="entry name" value="STKc_PknB_like"/>
    <property type="match status" value="1"/>
</dbReference>
<dbReference type="SMART" id="SM00320">
    <property type="entry name" value="WD40"/>
    <property type="match status" value="6"/>
</dbReference>
<protein>
    <recommendedName>
        <fullName evidence="9">Non-specific serine/threonine protein kinase</fullName>
    </recommendedName>
</protein>
<dbReference type="InterPro" id="IPR008271">
    <property type="entry name" value="Ser/Thr_kinase_AS"/>
</dbReference>
<dbReference type="InterPro" id="IPR018391">
    <property type="entry name" value="PQQ_b-propeller_rpt"/>
</dbReference>
<dbReference type="AlphaFoldDB" id="A0A401HPL5"/>
<evidence type="ECO:0000256" key="2">
    <source>
        <dbReference type="ARBA" id="ARBA00022840"/>
    </source>
</evidence>
<feature type="region of interest" description="Disordered" evidence="4">
    <location>
        <begin position="651"/>
        <end position="678"/>
    </location>
</feature>
<dbReference type="Proteomes" id="UP000290527">
    <property type="component" value="Unassembled WGS sequence"/>
</dbReference>
<dbReference type="InterPro" id="IPR017441">
    <property type="entry name" value="Protein_kinase_ATP_BS"/>
</dbReference>
<dbReference type="InterPro" id="IPR001680">
    <property type="entry name" value="WD40_rpt"/>
</dbReference>
<dbReference type="Pfam" id="PF00069">
    <property type="entry name" value="Pkinase"/>
    <property type="match status" value="1"/>
</dbReference>
<dbReference type="SMART" id="SM00220">
    <property type="entry name" value="S_TKc"/>
    <property type="match status" value="1"/>
</dbReference>
<dbReference type="InterPro" id="IPR001480">
    <property type="entry name" value="Bulb-type_lectin_dom"/>
</dbReference>
<organism evidence="7 8">
    <name type="scientific">Methanofervidicoccus abyssi</name>
    <dbReference type="NCBI Taxonomy" id="2082189"/>
    <lineage>
        <taxon>Archaea</taxon>
        <taxon>Methanobacteriati</taxon>
        <taxon>Methanobacteriota</taxon>
        <taxon>Methanomada group</taxon>
        <taxon>Methanococci</taxon>
        <taxon>Methanococcales</taxon>
        <taxon>Methanofervidicoccus</taxon>
    </lineage>
</organism>
<dbReference type="RefSeq" id="WP_131006922.1">
    <property type="nucleotide sequence ID" value="NZ_BFAX01000002.1"/>
</dbReference>
<dbReference type="SUPFAM" id="SSF50998">
    <property type="entry name" value="Quinoprotein alcohol dehydrogenase-like"/>
    <property type="match status" value="1"/>
</dbReference>
<dbReference type="InterPro" id="IPR002372">
    <property type="entry name" value="PQQ_rpt_dom"/>
</dbReference>
<dbReference type="SMART" id="SM00564">
    <property type="entry name" value="PQQ"/>
    <property type="match status" value="6"/>
</dbReference>
<sequence>MFSNILRIFKKNKQAEAERSIEDAKSIISQIKSKYNIKEAESLLSLLSQAEEAFNKGDYLKAKELALEAKEKAISVIDYFTLWKYETGGPVTSVSITSDGNYIVAGSGHYVYLLNKEGRLLWKYETGGPVTSVSITPDGNYIVAGSGHYVYLLNKEGRLLWMYTTGRDVKSVSITPDGNYIVAGSGYYVYLLNKEGRLLWMYATRGAVHSVSITPDGNYIVAGSEDDNVYLLNREGWLLWMYTTGRDVKSVSITPDGEYIVAGSWDENVYLFNKEGRLLWKYETGSIVWSVSITPDGNYIVAGNGFILGGGNVYLLNKEGRLLWKYETGGPVTSVSITPDGNYIVAGSKDDNVYLFASLEVIPKIIEKIIENTKKIISQIKSKYNIKEAESLLSLLSQAEEAFNKGDYLKAKELALNAKERAIEINNHAEAERSIEDAKSIISQIKSKYNIKEAEDILSQAEEAFNKGDYLKAKELALNAKERAIEINKQAEELEKIIKKLNSKVELISDLDKLLESAKKEFKEGNYENVSQYLNKCDELINNAKPKLKIKLLNTSFTYNKWDKVKMEIINEGNAIAKNIIFEFSEDVTVRNLPEIEVKLKNKKIVEFHLKPNVLGEVPLEIKVKCKDHLNREYEFKETITLEVKEITGEITPTPETPEKGISPAEFTPKPTTPKTFPPELSDRYIEVEFIGKGGFARVFKAKRKDGKEVAVKIPISLDESTGKSFLKEIENWTKLNHNNIVKIYDYNILPIPYFEMELCDKSLADLKKPLDPERAAWIIFNTAEGLKYAHSQKIIHRDLKPQNILLKEGVPKISDWGLSKVVADSSSATTTKAFTPYYASPEQINGKSTDNRTDIWQLGVIFYELVTGELPFKGDTLVEIGMAIVTKDPTPPSKINPEAKEVEKIIMKCLEKDKKERYQSVIDLQRDLAEYLGIKYKESLKLSVSRKDFKRSVYYCCELLLLNMKINNMIEAYKYASDLLNYTSGEVKQEVQELCGGLKFRIENGINTVPEELIKKAEVMVHKIRMGF</sequence>
<feature type="coiled-coil region" evidence="3">
    <location>
        <begin position="477"/>
        <end position="511"/>
    </location>
</feature>
<dbReference type="GO" id="GO:0005524">
    <property type="term" value="F:ATP binding"/>
    <property type="evidence" value="ECO:0007669"/>
    <property type="project" value="UniProtKB-KW"/>
</dbReference>
<keyword evidence="8" id="KW-1185">Reference proteome</keyword>
<name>A0A401HPL5_9EURY</name>
<keyword evidence="3" id="KW-0175">Coiled coil</keyword>
<dbReference type="PROSITE" id="PS00107">
    <property type="entry name" value="PROTEIN_KINASE_ATP"/>
    <property type="match status" value="1"/>
</dbReference>
<evidence type="ECO:0008006" key="9">
    <source>
        <dbReference type="Google" id="ProtNLM"/>
    </source>
</evidence>
<proteinExistence type="predicted"/>
<feature type="domain" description="Bulb-type lectin" evidence="6">
    <location>
        <begin position="244"/>
        <end position="358"/>
    </location>
</feature>
<accession>A0A401HPL5</accession>
<dbReference type="PROSITE" id="PS50927">
    <property type="entry name" value="BULB_LECTIN"/>
    <property type="match status" value="1"/>
</dbReference>
<dbReference type="InterPro" id="IPR011009">
    <property type="entry name" value="Kinase-like_dom_sf"/>
</dbReference>
<dbReference type="Pfam" id="PF13360">
    <property type="entry name" value="PQQ_2"/>
    <property type="match status" value="1"/>
</dbReference>
<dbReference type="Gene3D" id="2.130.10.10">
    <property type="entry name" value="YVTN repeat-like/Quinoprotein amine dehydrogenase"/>
    <property type="match status" value="2"/>
</dbReference>
<feature type="compositionally biased region" description="Low complexity" evidence="4">
    <location>
        <begin position="667"/>
        <end position="678"/>
    </location>
</feature>
<evidence type="ECO:0000259" key="5">
    <source>
        <dbReference type="PROSITE" id="PS50011"/>
    </source>
</evidence>
<dbReference type="Gene3D" id="1.20.1270.390">
    <property type="match status" value="1"/>
</dbReference>
<evidence type="ECO:0000313" key="8">
    <source>
        <dbReference type="Proteomes" id="UP000290527"/>
    </source>
</evidence>
<feature type="domain" description="Protein kinase" evidence="5">
    <location>
        <begin position="685"/>
        <end position="933"/>
    </location>
</feature>
<dbReference type="GO" id="GO:0004674">
    <property type="term" value="F:protein serine/threonine kinase activity"/>
    <property type="evidence" value="ECO:0007669"/>
    <property type="project" value="InterPro"/>
</dbReference>
<dbReference type="PROSITE" id="PS50011">
    <property type="entry name" value="PROTEIN_KINASE_DOM"/>
    <property type="match status" value="1"/>
</dbReference>